<dbReference type="EMBL" id="GBXM01033795">
    <property type="protein sequence ID" value="JAH74782.1"/>
    <property type="molecule type" value="Transcribed_RNA"/>
</dbReference>
<organism evidence="1">
    <name type="scientific">Anguilla anguilla</name>
    <name type="common">European freshwater eel</name>
    <name type="synonym">Muraena anguilla</name>
    <dbReference type="NCBI Taxonomy" id="7936"/>
    <lineage>
        <taxon>Eukaryota</taxon>
        <taxon>Metazoa</taxon>
        <taxon>Chordata</taxon>
        <taxon>Craniata</taxon>
        <taxon>Vertebrata</taxon>
        <taxon>Euteleostomi</taxon>
        <taxon>Actinopterygii</taxon>
        <taxon>Neopterygii</taxon>
        <taxon>Teleostei</taxon>
        <taxon>Anguilliformes</taxon>
        <taxon>Anguillidae</taxon>
        <taxon>Anguilla</taxon>
    </lineage>
</organism>
<protein>
    <submittedName>
        <fullName evidence="1">Uncharacterized protein</fullName>
    </submittedName>
</protein>
<reference evidence="1" key="1">
    <citation type="submission" date="2014-11" db="EMBL/GenBank/DDBJ databases">
        <authorList>
            <person name="Amaro Gonzalez C."/>
        </authorList>
    </citation>
    <scope>NUCLEOTIDE SEQUENCE</scope>
</reference>
<evidence type="ECO:0000313" key="1">
    <source>
        <dbReference type="EMBL" id="JAH74782.1"/>
    </source>
</evidence>
<proteinExistence type="predicted"/>
<dbReference type="AlphaFoldDB" id="A0A0E9V9R8"/>
<reference evidence="1" key="2">
    <citation type="journal article" date="2015" name="Fish Shellfish Immunol.">
        <title>Early steps in the European eel (Anguilla anguilla)-Vibrio vulnificus interaction in the gills: Role of the RtxA13 toxin.</title>
        <authorList>
            <person name="Callol A."/>
            <person name="Pajuelo D."/>
            <person name="Ebbesson L."/>
            <person name="Teles M."/>
            <person name="MacKenzie S."/>
            <person name="Amaro C."/>
        </authorList>
    </citation>
    <scope>NUCLEOTIDE SEQUENCE</scope>
</reference>
<name>A0A0E9V9R8_ANGAN</name>
<sequence length="50" mass="5688">MLSTLMIIYNVCKKKIKCKLDLKQASMLTVKKLVFSPWTTGTSCQHVATR</sequence>
<accession>A0A0E9V9R8</accession>